<name>Q07KY0_RHOP5</name>
<dbReference type="AlphaFoldDB" id="Q07KY0"/>
<dbReference type="SUPFAM" id="SSF50494">
    <property type="entry name" value="Trypsin-like serine proteases"/>
    <property type="match status" value="1"/>
</dbReference>
<gene>
    <name evidence="2" type="ordered locus">RPE_3474</name>
</gene>
<accession>Q07KY0</accession>
<feature type="signal peptide" evidence="1">
    <location>
        <begin position="1"/>
        <end position="22"/>
    </location>
</feature>
<dbReference type="EMBL" id="CP000463">
    <property type="protein sequence ID" value="ABJ07404.1"/>
    <property type="molecule type" value="Genomic_DNA"/>
</dbReference>
<dbReference type="Pfam" id="PF13365">
    <property type="entry name" value="Trypsin_2"/>
    <property type="match status" value="1"/>
</dbReference>
<dbReference type="OrthoDB" id="8210367at2"/>
<dbReference type="InterPro" id="IPR009003">
    <property type="entry name" value="Peptidase_S1_PA"/>
</dbReference>
<feature type="chain" id="PRO_5004165811" description="Serine protease" evidence="1">
    <location>
        <begin position="23"/>
        <end position="252"/>
    </location>
</feature>
<dbReference type="eggNOG" id="COG0265">
    <property type="taxonomic scope" value="Bacteria"/>
</dbReference>
<keyword evidence="1" id="KW-0732">Signal</keyword>
<dbReference type="KEGG" id="rpe:RPE_3474"/>
<evidence type="ECO:0008006" key="3">
    <source>
        <dbReference type="Google" id="ProtNLM"/>
    </source>
</evidence>
<proteinExistence type="predicted"/>
<protein>
    <recommendedName>
        <fullName evidence="3">Serine protease</fullName>
    </recommendedName>
</protein>
<reference evidence="2" key="1">
    <citation type="submission" date="2006-09" db="EMBL/GenBank/DDBJ databases">
        <title>Complete sequence of Rhodopseudomonas palustris BisA53.</title>
        <authorList>
            <consortium name="US DOE Joint Genome Institute"/>
            <person name="Copeland A."/>
            <person name="Lucas S."/>
            <person name="Lapidus A."/>
            <person name="Barry K."/>
            <person name="Detter J.C."/>
            <person name="Glavina del Rio T."/>
            <person name="Hammon N."/>
            <person name="Israni S."/>
            <person name="Dalin E."/>
            <person name="Tice H."/>
            <person name="Pitluck S."/>
            <person name="Chain P."/>
            <person name="Malfatti S."/>
            <person name="Shin M."/>
            <person name="Vergez L."/>
            <person name="Schmutz J."/>
            <person name="Larimer F."/>
            <person name="Land M."/>
            <person name="Hauser L."/>
            <person name="Pelletier D.A."/>
            <person name="Kyrpides N."/>
            <person name="Kim E."/>
            <person name="Harwood C.S."/>
            <person name="Oda Y."/>
            <person name="Richardson P."/>
        </authorList>
    </citation>
    <scope>NUCLEOTIDE SEQUENCE [LARGE SCALE GENOMIC DNA]</scope>
    <source>
        <strain evidence="2">BisA53</strain>
    </source>
</reference>
<dbReference type="Gene3D" id="2.40.10.120">
    <property type="match status" value="1"/>
</dbReference>
<dbReference type="STRING" id="316055.RPE_3474"/>
<evidence type="ECO:0000313" key="2">
    <source>
        <dbReference type="EMBL" id="ABJ07404.1"/>
    </source>
</evidence>
<evidence type="ECO:0000256" key="1">
    <source>
        <dbReference type="SAM" id="SignalP"/>
    </source>
</evidence>
<organism evidence="2">
    <name type="scientific">Rhodopseudomonas palustris (strain BisA53)</name>
    <dbReference type="NCBI Taxonomy" id="316055"/>
    <lineage>
        <taxon>Bacteria</taxon>
        <taxon>Pseudomonadati</taxon>
        <taxon>Pseudomonadota</taxon>
        <taxon>Alphaproteobacteria</taxon>
        <taxon>Hyphomicrobiales</taxon>
        <taxon>Nitrobacteraceae</taxon>
        <taxon>Rhodopseudomonas</taxon>
    </lineage>
</organism>
<sequence length="252" mass="26456">MTLRVQLLVGGLTVLGLLPAAAQSWLPGQATERGLGPQQVQQRQLTRAPEPTNFRREKRGTAFFVDDTGYMLTARHAAEECARVVISKEGRVIAARVVALSPRFDLALLKVPKTLGLSAVFPRNIVASVNDLMFAASYDSLPAMITRGGTLANATVASSREAGEAGLLALDSNAGFGTSGAPVLDSRGLVEGVVSRRSAVNRVLAVGAADARAFLSSHGVRVNQDDRPQMAGGGSRAHRAASISARVTCLQD</sequence>
<dbReference type="HOGENOM" id="CLU_1076333_0_0_5"/>